<dbReference type="EMBL" id="CP012342">
    <property type="protein sequence ID" value="AKV58616.1"/>
    <property type="molecule type" value="Genomic_DNA"/>
</dbReference>
<keyword evidence="2" id="KW-1185">Reference proteome</keyword>
<proteinExistence type="predicted"/>
<sequence>MDFSLDTLLQNTAVLAPGEKVSFGEFDLFHFADGTIRVERPDNLRVANPKYADARYWLELAPNGQYSSHRFDPANPPSPITDPAAHFAPYVEPGMTYCNYFRAKSGTYVVSASAPDGCHPAPSLIQSFVYEDHEETATYVGRPDTWYCLNGEHGIVCNHGTRDHVAGQFVPDEQ</sequence>
<protein>
    <submittedName>
        <fullName evidence="1">Uncharacterized protein</fullName>
    </submittedName>
</protein>
<evidence type="ECO:0000313" key="2">
    <source>
        <dbReference type="Proteomes" id="UP000060016"/>
    </source>
</evidence>
<dbReference type="RefSeq" id="WP_052204759.1">
    <property type="nucleotide sequence ID" value="NZ_CP012342.1"/>
</dbReference>
<reference evidence="1 2" key="1">
    <citation type="submission" date="2015-08" db="EMBL/GenBank/DDBJ databases">
        <authorList>
            <person name="Babu N.S."/>
            <person name="Beckwith C.J."/>
            <person name="Beseler K.G."/>
            <person name="Brison A."/>
            <person name="Carone J.V."/>
            <person name="Caskin T.P."/>
            <person name="Diamond M."/>
            <person name="Durham M.E."/>
            <person name="Foxe J.M."/>
            <person name="Go M."/>
            <person name="Henderson B.A."/>
            <person name="Jones I.B."/>
            <person name="McGettigan J.A."/>
            <person name="Micheletti S.J."/>
            <person name="Nasrallah M.E."/>
            <person name="Ortiz D."/>
            <person name="Piller C.R."/>
            <person name="Privatt S.R."/>
            <person name="Schneider S.L."/>
            <person name="Sharp S."/>
            <person name="Smith T.C."/>
            <person name="Stanton J.D."/>
            <person name="Ullery H.E."/>
            <person name="Wilson R.J."/>
            <person name="Serrano M.G."/>
            <person name="Buck G."/>
            <person name="Lee V."/>
            <person name="Wang Y."/>
            <person name="Carvalho R."/>
            <person name="Voegtly L."/>
            <person name="Shi R."/>
            <person name="Duckworth R."/>
            <person name="Johnson A."/>
            <person name="Loviza R."/>
            <person name="Walstead R."/>
            <person name="Shah Z."/>
            <person name="Kiflezghi M."/>
            <person name="Wade K."/>
            <person name="Ball S.L."/>
            <person name="Bradley K.W."/>
            <person name="Asai D.J."/>
            <person name="Bowman C.A."/>
            <person name="Russell D.A."/>
            <person name="Pope W.H."/>
            <person name="Jacobs-Sera D."/>
            <person name="Hendrix R.W."/>
            <person name="Hatfull G.F."/>
        </authorList>
    </citation>
    <scope>NUCLEOTIDE SEQUENCE [LARGE SCALE GENOMIC DNA]</scope>
    <source>
        <strain evidence="1 2">PUDD_83A45</strain>
    </source>
</reference>
<accession>A0A0K1RBP6</accession>
<dbReference type="STRING" id="156976.AK829_04875"/>
<dbReference type="AlphaFoldDB" id="A0A0K1RBP6"/>
<gene>
    <name evidence="1" type="ORF">AK829_04875</name>
</gene>
<dbReference type="Proteomes" id="UP000060016">
    <property type="component" value="Chromosome"/>
</dbReference>
<organism evidence="1 2">
    <name type="scientific">Corynebacterium riegelii</name>
    <dbReference type="NCBI Taxonomy" id="156976"/>
    <lineage>
        <taxon>Bacteria</taxon>
        <taxon>Bacillati</taxon>
        <taxon>Actinomycetota</taxon>
        <taxon>Actinomycetes</taxon>
        <taxon>Mycobacteriales</taxon>
        <taxon>Corynebacteriaceae</taxon>
        <taxon>Corynebacterium</taxon>
    </lineage>
</organism>
<evidence type="ECO:0000313" key="1">
    <source>
        <dbReference type="EMBL" id="AKV58616.1"/>
    </source>
</evidence>
<dbReference type="KEGG" id="crie:AK829_04875"/>
<name>A0A0K1RBP6_9CORY</name>
<dbReference type="PATRIC" id="fig|156976.3.peg.968"/>